<keyword evidence="2" id="KW-0812">Transmembrane</keyword>
<keyword evidence="2" id="KW-1133">Transmembrane helix</keyword>
<gene>
    <name evidence="3" type="ORF">CSSPJE1EN2_LOCUS6599</name>
</gene>
<evidence type="ECO:0000313" key="3">
    <source>
        <dbReference type="EMBL" id="CAK9863604.1"/>
    </source>
</evidence>
<feature type="transmembrane region" description="Helical" evidence="2">
    <location>
        <begin position="75"/>
        <end position="99"/>
    </location>
</feature>
<keyword evidence="2" id="KW-0472">Membrane</keyword>
<protein>
    <recommendedName>
        <fullName evidence="5">60S ribosomal protein L18a-like protein</fullName>
    </recommendedName>
</protein>
<sequence>MTELRERRGQGIAEPAINQGQQSGIAEPSIDQGQQSSKSGFYQALLHGGDYLHTSDTQASAGLYENPLPCCGCGIGWFLFLSGFLLPILWYYGAFLFFTSNYHNDPRERPALVACSIAALVNTVALAIALLIMIVHHKGSSLFVSDWG</sequence>
<evidence type="ECO:0000256" key="2">
    <source>
        <dbReference type="SAM" id="Phobius"/>
    </source>
</evidence>
<feature type="region of interest" description="Disordered" evidence="1">
    <location>
        <begin position="1"/>
        <end position="35"/>
    </location>
</feature>
<evidence type="ECO:0008006" key="5">
    <source>
        <dbReference type="Google" id="ProtNLM"/>
    </source>
</evidence>
<reference evidence="3" key="1">
    <citation type="submission" date="2024-03" db="EMBL/GenBank/DDBJ databases">
        <authorList>
            <consortium name="ELIXIR-Norway"/>
            <consortium name="Elixir Norway"/>
        </authorList>
    </citation>
    <scope>NUCLEOTIDE SEQUENCE</scope>
</reference>
<feature type="transmembrane region" description="Helical" evidence="2">
    <location>
        <begin position="111"/>
        <end position="135"/>
    </location>
</feature>
<accession>A0ABP1AM43</accession>
<proteinExistence type="predicted"/>
<dbReference type="PANTHER" id="PTHR46666">
    <property type="entry name" value="60S RIBOSOMAL L18A-LIKE PROTEIN"/>
    <property type="match status" value="1"/>
</dbReference>
<keyword evidence="4" id="KW-1185">Reference proteome</keyword>
<evidence type="ECO:0000256" key="1">
    <source>
        <dbReference type="SAM" id="MobiDB-lite"/>
    </source>
</evidence>
<name>A0ABP1AM43_9BRYO</name>
<evidence type="ECO:0000313" key="4">
    <source>
        <dbReference type="Proteomes" id="UP001497522"/>
    </source>
</evidence>
<organism evidence="3 4">
    <name type="scientific">Sphagnum jensenii</name>
    <dbReference type="NCBI Taxonomy" id="128206"/>
    <lineage>
        <taxon>Eukaryota</taxon>
        <taxon>Viridiplantae</taxon>
        <taxon>Streptophyta</taxon>
        <taxon>Embryophyta</taxon>
        <taxon>Bryophyta</taxon>
        <taxon>Sphagnophytina</taxon>
        <taxon>Sphagnopsida</taxon>
        <taxon>Sphagnales</taxon>
        <taxon>Sphagnaceae</taxon>
        <taxon>Sphagnum</taxon>
    </lineage>
</organism>
<dbReference type="Proteomes" id="UP001497522">
    <property type="component" value="Chromosome 13"/>
</dbReference>
<dbReference type="PANTHER" id="PTHR46666:SF2">
    <property type="entry name" value="60S RIBOSOMAL L18A-LIKE PROTEIN"/>
    <property type="match status" value="1"/>
</dbReference>
<dbReference type="EMBL" id="OZ023714">
    <property type="protein sequence ID" value="CAK9863604.1"/>
    <property type="molecule type" value="Genomic_DNA"/>
</dbReference>